<protein>
    <submittedName>
        <fullName evidence="1">Uncharacterized protein</fullName>
    </submittedName>
</protein>
<organism evidence="1 2">
    <name type="scientific">Aphanizomenon flos-aquae WA102</name>
    <dbReference type="NCBI Taxonomy" id="1710896"/>
    <lineage>
        <taxon>Bacteria</taxon>
        <taxon>Bacillati</taxon>
        <taxon>Cyanobacteriota</taxon>
        <taxon>Cyanophyceae</taxon>
        <taxon>Nostocales</taxon>
        <taxon>Aphanizomenonaceae</taxon>
        <taxon>Aphanizomenon</taxon>
    </lineage>
</organism>
<dbReference type="AlphaFoldDB" id="A0A1B7WBE3"/>
<reference evidence="1 2" key="1">
    <citation type="submission" date="2015-09" db="EMBL/GenBank/DDBJ databases">
        <title>Aphanizomenon flos-aquae WA102.</title>
        <authorList>
            <person name="Driscoll C."/>
        </authorList>
    </citation>
    <scope>NUCLEOTIDE SEQUENCE [LARGE SCALE GENOMIC DNA]</scope>
    <source>
        <strain evidence="1">WA102</strain>
    </source>
</reference>
<accession>A0A1B7WBE3</accession>
<evidence type="ECO:0000313" key="2">
    <source>
        <dbReference type="Proteomes" id="UP000092093"/>
    </source>
</evidence>
<comment type="caution">
    <text evidence="1">The sequence shown here is derived from an EMBL/GenBank/DDBJ whole genome shotgun (WGS) entry which is preliminary data.</text>
</comment>
<dbReference type="Proteomes" id="UP000092093">
    <property type="component" value="Unassembled WGS sequence"/>
</dbReference>
<evidence type="ECO:0000313" key="1">
    <source>
        <dbReference type="EMBL" id="OBQ34362.1"/>
    </source>
</evidence>
<gene>
    <name evidence="1" type="ORF">AN484_26715</name>
</gene>
<name>A0A1B7WBE3_APHFL</name>
<sequence length="161" mass="17134">MPGLPVYCLISSVVGGVEVRPPLGDLGRALFSQALLVLRGHPGVAPWLSHEGLTKFEGGLGHELVPPGAVLRQGSPFREGRREVEVGQVALKRPAVGHFLAASDSRLRDPREHEAFGEAVLVHPGHVPCPEQCATREVVLEREDPGALLEALGGDAVDVRL</sequence>
<dbReference type="EMBL" id="LJOW01000474">
    <property type="protein sequence ID" value="OBQ34362.1"/>
    <property type="molecule type" value="Genomic_DNA"/>
</dbReference>
<proteinExistence type="predicted"/>